<dbReference type="InterPro" id="IPR047767">
    <property type="entry name" value="PSP1-like"/>
</dbReference>
<dbReference type="PANTHER" id="PTHR43830:SF3">
    <property type="entry name" value="PROTEIN PSP1"/>
    <property type="match status" value="1"/>
</dbReference>
<reference evidence="4" key="1">
    <citation type="submission" date="2017-09" db="EMBL/GenBank/DDBJ databases">
        <title>Depth-based differentiation of microbial function through sediment-hosted aquifers and enrichment of novel symbionts in the deep terrestrial subsurface.</title>
        <authorList>
            <person name="Probst A.J."/>
            <person name="Ladd B."/>
            <person name="Jarett J.K."/>
            <person name="Geller-Mcgrath D.E."/>
            <person name="Sieber C.M.K."/>
            <person name="Emerson J.B."/>
            <person name="Anantharaman K."/>
            <person name="Thomas B.C."/>
            <person name="Malmstrom R."/>
            <person name="Stieglmeier M."/>
            <person name="Klingl A."/>
            <person name="Woyke T."/>
            <person name="Ryan C.M."/>
            <person name="Banfield J.F."/>
        </authorList>
    </citation>
    <scope>NUCLEOTIDE SEQUENCE [LARGE SCALE GENOMIC DNA]</scope>
</reference>
<evidence type="ECO:0000313" key="3">
    <source>
        <dbReference type="EMBL" id="PIV64502.1"/>
    </source>
</evidence>
<evidence type="ECO:0000256" key="1">
    <source>
        <dbReference type="SAM" id="Coils"/>
    </source>
</evidence>
<dbReference type="Proteomes" id="UP000228886">
    <property type="component" value="Unassembled WGS sequence"/>
</dbReference>
<dbReference type="NCBIfam" id="NF041131">
    <property type="entry name" value="RicT_YaaT_fam"/>
    <property type="match status" value="1"/>
</dbReference>
<evidence type="ECO:0000313" key="4">
    <source>
        <dbReference type="Proteomes" id="UP000228886"/>
    </source>
</evidence>
<dbReference type="EMBL" id="PETL01000095">
    <property type="protein sequence ID" value="PIV64502.1"/>
    <property type="molecule type" value="Genomic_DNA"/>
</dbReference>
<gene>
    <name evidence="3" type="ORF">COS11_01865</name>
</gene>
<sequence length="218" mass="25202">MERVAQVRIRKLDRIAYFLVGNLNLKISDYCIIESEAEKEDYGEVISSPKFLELKDIDSPLRKILRKVNEEDIEKIENNYKRDEEAFEIALKKIEETAVPMKLIDAEHSFDLSIITFYYWAEERVDFGELVKTLASIFNCRIEMRQIGLRDEARMVGGHGICGRPICCALFLKKFKPVTMRMAKEQNLPSDTSKISGLCGRLRCCLAFEGENYGEKNK</sequence>
<evidence type="ECO:0000259" key="2">
    <source>
        <dbReference type="PROSITE" id="PS51411"/>
    </source>
</evidence>
<feature type="coiled-coil region" evidence="1">
    <location>
        <begin position="66"/>
        <end position="93"/>
    </location>
</feature>
<keyword evidence="1" id="KW-0175">Coiled coil</keyword>
<accession>A0A2M7E9S6</accession>
<dbReference type="AlphaFoldDB" id="A0A2M7E9S6"/>
<dbReference type="GO" id="GO:0005737">
    <property type="term" value="C:cytoplasm"/>
    <property type="evidence" value="ECO:0007669"/>
    <property type="project" value="TreeGrafter"/>
</dbReference>
<comment type="caution">
    <text evidence="3">The sequence shown here is derived from an EMBL/GenBank/DDBJ whole genome shotgun (WGS) entry which is preliminary data.</text>
</comment>
<dbReference type="Pfam" id="PF04468">
    <property type="entry name" value="PSP1"/>
    <property type="match status" value="1"/>
</dbReference>
<dbReference type="InterPro" id="IPR007557">
    <property type="entry name" value="PSP1_C"/>
</dbReference>
<organism evidence="3 4">
    <name type="scientific">bacterium (Candidatus Ratteibacteria) CG01_land_8_20_14_3_00_40_19</name>
    <dbReference type="NCBI Taxonomy" id="2014290"/>
    <lineage>
        <taxon>Bacteria</taxon>
        <taxon>Candidatus Ratteibacteria</taxon>
    </lineage>
</organism>
<proteinExistence type="predicted"/>
<protein>
    <recommendedName>
        <fullName evidence="2">PSP1 C-terminal domain-containing protein</fullName>
    </recommendedName>
</protein>
<dbReference type="PROSITE" id="PS51411">
    <property type="entry name" value="PSP1_C"/>
    <property type="match status" value="1"/>
</dbReference>
<dbReference type="PANTHER" id="PTHR43830">
    <property type="entry name" value="PROTEIN PSP1"/>
    <property type="match status" value="1"/>
</dbReference>
<feature type="domain" description="PSP1 C-terminal" evidence="2">
    <location>
        <begin position="62"/>
        <end position="147"/>
    </location>
</feature>
<name>A0A2M7E9S6_9BACT</name>